<dbReference type="EMBL" id="BJON01000008">
    <property type="protein sequence ID" value="GED68470.1"/>
    <property type="molecule type" value="Genomic_DNA"/>
</dbReference>
<dbReference type="InterPro" id="IPR024884">
    <property type="entry name" value="NAPE-PLD"/>
</dbReference>
<dbReference type="InterPro" id="IPR036866">
    <property type="entry name" value="RibonucZ/Hydroxyglut_hydro"/>
</dbReference>
<dbReference type="PIRSF" id="PIRSF038896">
    <property type="entry name" value="NAPE-PLD"/>
    <property type="match status" value="1"/>
</dbReference>
<organism evidence="7 8">
    <name type="scientific">Brevibacillus reuszeri</name>
    <dbReference type="NCBI Taxonomy" id="54915"/>
    <lineage>
        <taxon>Bacteria</taxon>
        <taxon>Bacillati</taxon>
        <taxon>Bacillota</taxon>
        <taxon>Bacilli</taxon>
        <taxon>Bacillales</taxon>
        <taxon>Paenibacillaceae</taxon>
        <taxon>Brevibacillus</taxon>
    </lineage>
</organism>
<dbReference type="PANTHER" id="PTHR15032:SF36">
    <property type="entry name" value="METALLO-BETA-LACTAMASE DOMAIN-CONTAINING PROTEIN"/>
    <property type="match status" value="1"/>
</dbReference>
<evidence type="ECO:0000256" key="4">
    <source>
        <dbReference type="SAM" id="Phobius"/>
    </source>
</evidence>
<dbReference type="RefSeq" id="WP_049737175.1">
    <property type="nucleotide sequence ID" value="NZ_BJON01000008.1"/>
</dbReference>
<dbReference type="PATRIC" id="fig|54915.3.peg.6223"/>
<evidence type="ECO:0000256" key="2">
    <source>
        <dbReference type="ARBA" id="ARBA00034301"/>
    </source>
</evidence>
<comment type="function">
    <text evidence="2">Counteracts the endogenous Pycsar antiviral defense system. Phosphodiesterase that enables metal-dependent hydrolysis of host cyclic nucleotide Pycsar defense signals such as cCMP and cUMP.</text>
</comment>
<reference evidence="6 9" key="3">
    <citation type="submission" date="2019-06" db="EMBL/GenBank/DDBJ databases">
        <title>Whole genome shotgun sequence of Brevibacillus reuszeri NBRC 15719.</title>
        <authorList>
            <person name="Hosoyama A."/>
            <person name="Uohara A."/>
            <person name="Ohji S."/>
            <person name="Ichikawa N."/>
        </authorList>
    </citation>
    <scope>NUCLEOTIDE SEQUENCE [LARGE SCALE GENOMIC DNA]</scope>
    <source>
        <strain evidence="6 9">NBRC 15719</strain>
    </source>
</reference>
<feature type="domain" description="Metallo-beta-lactamase" evidence="5">
    <location>
        <begin position="74"/>
        <end position="272"/>
    </location>
</feature>
<dbReference type="AlphaFoldDB" id="A0A0K9YX12"/>
<dbReference type="GO" id="GO:0005737">
    <property type="term" value="C:cytoplasm"/>
    <property type="evidence" value="ECO:0007669"/>
    <property type="project" value="TreeGrafter"/>
</dbReference>
<dbReference type="InterPro" id="IPR001279">
    <property type="entry name" value="Metallo-B-lactamas"/>
</dbReference>
<evidence type="ECO:0000313" key="6">
    <source>
        <dbReference type="EMBL" id="GED68470.1"/>
    </source>
</evidence>
<name>A0A0K9YX12_9BACL</name>
<keyword evidence="9" id="KW-1185">Reference proteome</keyword>
<dbReference type="GO" id="GO:0070290">
    <property type="term" value="F:N-acylphosphatidylethanolamine-specific phospholipase D activity"/>
    <property type="evidence" value="ECO:0007669"/>
    <property type="project" value="InterPro"/>
</dbReference>
<keyword evidence="4" id="KW-1133">Transmembrane helix</keyword>
<sequence length="315" mass="35861">MLGTFFLWAGSLLAVLILALIGYVGYRYWYHMGQLPKPPFRHLDAKPTPAKWRDDEVTFTWVGHSTILLNLFGTKILTDPVIGEKLGLRVAGVFHVGPKRFTPPALTFDEIGEVNVVLLSHAHMDHVDLPSLRKLAKRSIHVITAQNTSRLIQRMPFGSYEEMQPGEMVTTEAGVTITAIPVRHWGNRFPWNGDYGYQGYIIEKNGVRILYPGDTAYISMEHYPQQYGKLDLVFMPIGAYKPDSYQQAHCTPEQAWQMFKQSGGQWLVPIHWNTFVLSREPVDEPIERLLAAAGEERDRIVVERQGETYSLPVKQ</sequence>
<keyword evidence="4" id="KW-0812">Transmembrane</keyword>
<dbReference type="Proteomes" id="UP000319578">
    <property type="component" value="Unassembled WGS sequence"/>
</dbReference>
<comment type="catalytic activity">
    <reaction evidence="1">
        <text>3',5'-cyclic CMP + H2O = CMP + H(+)</text>
        <dbReference type="Rhea" id="RHEA:72675"/>
        <dbReference type="ChEBI" id="CHEBI:15377"/>
        <dbReference type="ChEBI" id="CHEBI:15378"/>
        <dbReference type="ChEBI" id="CHEBI:58003"/>
        <dbReference type="ChEBI" id="CHEBI:60377"/>
    </reaction>
    <physiologicalReaction direction="left-to-right" evidence="1">
        <dbReference type="Rhea" id="RHEA:72676"/>
    </physiologicalReaction>
</comment>
<evidence type="ECO:0000259" key="5">
    <source>
        <dbReference type="Pfam" id="PF12706"/>
    </source>
</evidence>
<dbReference type="OrthoDB" id="9805728at2"/>
<feature type="transmembrane region" description="Helical" evidence="4">
    <location>
        <begin position="6"/>
        <end position="26"/>
    </location>
</feature>
<evidence type="ECO:0000313" key="8">
    <source>
        <dbReference type="Proteomes" id="UP000036834"/>
    </source>
</evidence>
<dbReference type="GO" id="GO:0008270">
    <property type="term" value="F:zinc ion binding"/>
    <property type="evidence" value="ECO:0007669"/>
    <property type="project" value="InterPro"/>
</dbReference>
<protein>
    <submittedName>
        <fullName evidence="7">Beta-lactamase</fullName>
    </submittedName>
    <submittedName>
        <fullName evidence="6">Tat pathway signal protein</fullName>
    </submittedName>
</protein>
<evidence type="ECO:0000313" key="9">
    <source>
        <dbReference type="Proteomes" id="UP000319578"/>
    </source>
</evidence>
<accession>A0A0K9YX12</accession>
<dbReference type="PANTHER" id="PTHR15032">
    <property type="entry name" value="N-ACYL-PHOSPHATIDYLETHANOLAMINE-HYDROLYZING PHOSPHOLIPASE D"/>
    <property type="match status" value="1"/>
</dbReference>
<reference evidence="7" key="2">
    <citation type="submission" date="2015-07" db="EMBL/GenBank/DDBJ databases">
        <title>MeaNS - Measles Nucleotide Surveillance Program.</title>
        <authorList>
            <person name="Tran T."/>
            <person name="Druce J."/>
        </authorList>
    </citation>
    <scope>NUCLEOTIDE SEQUENCE</scope>
    <source>
        <strain evidence="7">DSM 9887</strain>
    </source>
</reference>
<gene>
    <name evidence="7" type="ORF">ADS79_04200</name>
    <name evidence="6" type="ORF">BRE01_21720</name>
</gene>
<evidence type="ECO:0000256" key="1">
    <source>
        <dbReference type="ARBA" id="ARBA00034221"/>
    </source>
</evidence>
<dbReference type="Proteomes" id="UP000036834">
    <property type="component" value="Unassembled WGS sequence"/>
</dbReference>
<dbReference type="SUPFAM" id="SSF56281">
    <property type="entry name" value="Metallo-hydrolase/oxidoreductase"/>
    <property type="match status" value="1"/>
</dbReference>
<dbReference type="STRING" id="54915.ADS79_04200"/>
<evidence type="ECO:0000313" key="7">
    <source>
        <dbReference type="EMBL" id="KNB73182.1"/>
    </source>
</evidence>
<dbReference type="EMBL" id="LGIQ01000005">
    <property type="protein sequence ID" value="KNB73182.1"/>
    <property type="molecule type" value="Genomic_DNA"/>
</dbReference>
<dbReference type="Gene3D" id="3.60.15.10">
    <property type="entry name" value="Ribonuclease Z/Hydroxyacylglutathione hydrolase-like"/>
    <property type="match status" value="1"/>
</dbReference>
<evidence type="ECO:0000256" key="3">
    <source>
        <dbReference type="ARBA" id="ARBA00048505"/>
    </source>
</evidence>
<reference evidence="8" key="1">
    <citation type="submission" date="2015-07" db="EMBL/GenBank/DDBJ databases">
        <title>Genome sequencing project for genomic taxonomy and phylogenomics of Bacillus-like bacteria.</title>
        <authorList>
            <person name="Liu B."/>
            <person name="Wang J."/>
            <person name="Zhu Y."/>
            <person name="Liu G."/>
            <person name="Chen Q."/>
            <person name="Chen Z."/>
            <person name="Lan J."/>
            <person name="Che J."/>
            <person name="Ge C."/>
            <person name="Shi H."/>
            <person name="Pan Z."/>
            <person name="Liu X."/>
        </authorList>
    </citation>
    <scope>NUCLEOTIDE SEQUENCE [LARGE SCALE GENOMIC DNA]</scope>
    <source>
        <strain evidence="8">DSM 9887</strain>
    </source>
</reference>
<keyword evidence="4" id="KW-0472">Membrane</keyword>
<proteinExistence type="predicted"/>
<comment type="caution">
    <text evidence="7">The sequence shown here is derived from an EMBL/GenBank/DDBJ whole genome shotgun (WGS) entry which is preliminary data.</text>
</comment>
<dbReference type="Pfam" id="PF12706">
    <property type="entry name" value="Lactamase_B_2"/>
    <property type="match status" value="1"/>
</dbReference>
<comment type="catalytic activity">
    <reaction evidence="3">
        <text>3',5'-cyclic UMP + H2O = UMP + H(+)</text>
        <dbReference type="Rhea" id="RHEA:70575"/>
        <dbReference type="ChEBI" id="CHEBI:15377"/>
        <dbReference type="ChEBI" id="CHEBI:15378"/>
        <dbReference type="ChEBI" id="CHEBI:57865"/>
        <dbReference type="ChEBI" id="CHEBI:184387"/>
    </reaction>
    <physiologicalReaction direction="left-to-right" evidence="3">
        <dbReference type="Rhea" id="RHEA:70576"/>
    </physiologicalReaction>
</comment>